<dbReference type="GO" id="GO:0008677">
    <property type="term" value="F:2-dehydropantoate 2-reductase activity"/>
    <property type="evidence" value="ECO:0007669"/>
    <property type="project" value="UniProtKB-EC"/>
</dbReference>
<dbReference type="PANTHER" id="PTHR21708">
    <property type="entry name" value="PROBABLE 2-DEHYDROPANTOATE 2-REDUCTASE"/>
    <property type="match status" value="1"/>
</dbReference>
<evidence type="ECO:0000256" key="1">
    <source>
        <dbReference type="ARBA" id="ARBA00004994"/>
    </source>
</evidence>
<comment type="function">
    <text evidence="9">Catalyzes the NADPH-dependent reduction of ketopantoate into pantoic acid.</text>
</comment>
<sequence>MQKIFIIGAGAIGRVLAVALGTHQRNVVLLRGSTTEQQRETQLTRVATPEGELEYPVAVDSLSNHAVLNGTVVLTNKSFGNAALARALKGKTGDSPVVLLQNGLEVEMPFLQEGFPNVYRCVLFATSQFSDDGELRFKPVAPSPVGLIRGSEAGLDDLAALLDTPVFPFRAERNIQPVIWKKAIANCVFNSICPLLETDNGLFHRNEKAMALARSVIRECVGIARAKGVEIGEEEVVESVVTISKMSDGQLISTLQDIRHHRPTEIDTLNLTIAKMAEDMQKAGEVSVTRLLGELTRLKSDINL</sequence>
<dbReference type="SUPFAM" id="SSF51735">
    <property type="entry name" value="NAD(P)-binding Rossmann-fold domains"/>
    <property type="match status" value="1"/>
</dbReference>
<keyword evidence="5 9" id="KW-0521">NADP</keyword>
<dbReference type="SUPFAM" id="SSF48179">
    <property type="entry name" value="6-phosphogluconate dehydrogenase C-terminal domain-like"/>
    <property type="match status" value="1"/>
</dbReference>
<evidence type="ECO:0000256" key="7">
    <source>
        <dbReference type="ARBA" id="ARBA00032024"/>
    </source>
</evidence>
<evidence type="ECO:0000256" key="9">
    <source>
        <dbReference type="RuleBase" id="RU362068"/>
    </source>
</evidence>
<dbReference type="InterPro" id="IPR013328">
    <property type="entry name" value="6PGD_dom2"/>
</dbReference>
<dbReference type="Pfam" id="PF02558">
    <property type="entry name" value="ApbA"/>
    <property type="match status" value="1"/>
</dbReference>
<comment type="pathway">
    <text evidence="1 9">Cofactor biosynthesis; (R)-pantothenate biosynthesis; (R)-pantoate from 3-methyl-2-oxobutanoate: step 2/2.</text>
</comment>
<comment type="similarity">
    <text evidence="2 9">Belongs to the ketopantoate reductase family.</text>
</comment>
<keyword evidence="13" id="KW-1185">Reference proteome</keyword>
<dbReference type="Gene3D" id="1.10.1040.10">
    <property type="entry name" value="N-(1-d-carboxylethyl)-l-norvaline Dehydrogenase, domain 2"/>
    <property type="match status" value="1"/>
</dbReference>
<dbReference type="Proteomes" id="UP001449657">
    <property type="component" value="Chromosome"/>
</dbReference>
<name>A0ABZ2ZAX1_9BACT</name>
<dbReference type="InterPro" id="IPR013332">
    <property type="entry name" value="KPR_N"/>
</dbReference>
<accession>A0ABZ2ZAX1</accession>
<evidence type="ECO:0000256" key="8">
    <source>
        <dbReference type="ARBA" id="ARBA00048793"/>
    </source>
</evidence>
<proteinExistence type="inferred from homology"/>
<dbReference type="Gene3D" id="3.40.50.720">
    <property type="entry name" value="NAD(P)-binding Rossmann-like Domain"/>
    <property type="match status" value="1"/>
</dbReference>
<feature type="domain" description="Ketopantoate reductase N-terminal" evidence="10">
    <location>
        <begin position="4"/>
        <end position="137"/>
    </location>
</feature>
<feature type="domain" description="Ketopantoate reductase C-terminal" evidence="11">
    <location>
        <begin position="174"/>
        <end position="281"/>
    </location>
</feature>
<comment type="catalytic activity">
    <reaction evidence="8 9">
        <text>(R)-pantoate + NADP(+) = 2-dehydropantoate + NADPH + H(+)</text>
        <dbReference type="Rhea" id="RHEA:16233"/>
        <dbReference type="ChEBI" id="CHEBI:11561"/>
        <dbReference type="ChEBI" id="CHEBI:15378"/>
        <dbReference type="ChEBI" id="CHEBI:15980"/>
        <dbReference type="ChEBI" id="CHEBI:57783"/>
        <dbReference type="ChEBI" id="CHEBI:58349"/>
        <dbReference type="EC" id="1.1.1.169"/>
    </reaction>
</comment>
<dbReference type="NCBIfam" id="TIGR00745">
    <property type="entry name" value="apbA_panE"/>
    <property type="match status" value="1"/>
</dbReference>
<evidence type="ECO:0000256" key="5">
    <source>
        <dbReference type="ARBA" id="ARBA00022857"/>
    </source>
</evidence>
<protein>
    <recommendedName>
        <fullName evidence="4 9">2-dehydropantoate 2-reductase</fullName>
        <ecNumber evidence="3 9">1.1.1.169</ecNumber>
    </recommendedName>
    <alternativeName>
        <fullName evidence="7 9">Ketopantoate reductase</fullName>
    </alternativeName>
</protein>
<evidence type="ECO:0000256" key="4">
    <source>
        <dbReference type="ARBA" id="ARBA00019465"/>
    </source>
</evidence>
<evidence type="ECO:0000256" key="6">
    <source>
        <dbReference type="ARBA" id="ARBA00023002"/>
    </source>
</evidence>
<keyword evidence="6 9" id="KW-0560">Oxidoreductase</keyword>
<evidence type="ECO:0000313" key="13">
    <source>
        <dbReference type="Proteomes" id="UP001449657"/>
    </source>
</evidence>
<dbReference type="InterPro" id="IPR051402">
    <property type="entry name" value="KPR-Related"/>
</dbReference>
<evidence type="ECO:0000256" key="3">
    <source>
        <dbReference type="ARBA" id="ARBA00013014"/>
    </source>
</evidence>
<dbReference type="PANTHER" id="PTHR21708:SF26">
    <property type="entry name" value="2-DEHYDROPANTOATE 2-REDUCTASE"/>
    <property type="match status" value="1"/>
</dbReference>
<gene>
    <name evidence="12" type="ORF">WJU22_11840</name>
</gene>
<dbReference type="Pfam" id="PF08546">
    <property type="entry name" value="ApbA_C"/>
    <property type="match status" value="1"/>
</dbReference>
<organism evidence="12 13">
    <name type="scientific">Chitinophaga caseinilytica</name>
    <dbReference type="NCBI Taxonomy" id="2267521"/>
    <lineage>
        <taxon>Bacteria</taxon>
        <taxon>Pseudomonadati</taxon>
        <taxon>Bacteroidota</taxon>
        <taxon>Chitinophagia</taxon>
        <taxon>Chitinophagales</taxon>
        <taxon>Chitinophagaceae</taxon>
        <taxon>Chitinophaga</taxon>
    </lineage>
</organism>
<dbReference type="RefSeq" id="WP_341843442.1">
    <property type="nucleotide sequence ID" value="NZ_CP149792.1"/>
</dbReference>
<dbReference type="InterPro" id="IPR008927">
    <property type="entry name" value="6-PGluconate_DH-like_C_sf"/>
</dbReference>
<dbReference type="EMBL" id="CP150096">
    <property type="protein sequence ID" value="WZN48863.1"/>
    <property type="molecule type" value="Genomic_DNA"/>
</dbReference>
<evidence type="ECO:0000256" key="2">
    <source>
        <dbReference type="ARBA" id="ARBA00007870"/>
    </source>
</evidence>
<dbReference type="InterPro" id="IPR003710">
    <property type="entry name" value="ApbA"/>
</dbReference>
<dbReference type="InterPro" id="IPR036291">
    <property type="entry name" value="NAD(P)-bd_dom_sf"/>
</dbReference>
<evidence type="ECO:0000259" key="10">
    <source>
        <dbReference type="Pfam" id="PF02558"/>
    </source>
</evidence>
<keyword evidence="9" id="KW-0566">Pantothenate biosynthesis</keyword>
<evidence type="ECO:0000313" key="12">
    <source>
        <dbReference type="EMBL" id="WZN48863.1"/>
    </source>
</evidence>
<dbReference type="InterPro" id="IPR013752">
    <property type="entry name" value="KPA_reductase"/>
</dbReference>
<evidence type="ECO:0000259" key="11">
    <source>
        <dbReference type="Pfam" id="PF08546"/>
    </source>
</evidence>
<reference evidence="12 13" key="1">
    <citation type="submission" date="2024-03" db="EMBL/GenBank/DDBJ databases">
        <title>Chitinophaga caseinilytica sp. nov., a casein hydrolysing bacterium isolated from forest soil.</title>
        <authorList>
            <person name="Lee D.S."/>
            <person name="Han D.M."/>
            <person name="Baek J.H."/>
            <person name="Choi D.G."/>
            <person name="Jeon J.H."/>
            <person name="Jeon C.O."/>
        </authorList>
    </citation>
    <scope>NUCLEOTIDE SEQUENCE [LARGE SCALE GENOMIC DNA]</scope>
    <source>
        <strain evidence="12 13">KACC 19118</strain>
    </source>
</reference>
<dbReference type="EC" id="1.1.1.169" evidence="3 9"/>